<evidence type="ECO:0000256" key="1">
    <source>
        <dbReference type="ARBA" id="ARBA00004651"/>
    </source>
</evidence>
<dbReference type="GO" id="GO:0005886">
    <property type="term" value="C:plasma membrane"/>
    <property type="evidence" value="ECO:0007669"/>
    <property type="project" value="UniProtKB-SubCell"/>
</dbReference>
<evidence type="ECO:0000256" key="5">
    <source>
        <dbReference type="ARBA" id="ARBA00023136"/>
    </source>
</evidence>
<keyword evidence="9" id="KW-1185">Reference proteome</keyword>
<feature type="transmembrane region" description="Helical" evidence="6">
    <location>
        <begin position="208"/>
        <end position="231"/>
    </location>
</feature>
<dbReference type="EMBL" id="NOXS01000035">
    <property type="protein sequence ID" value="OYQ16670.1"/>
    <property type="molecule type" value="Genomic_DNA"/>
</dbReference>
<name>A0A255XK58_9PROT</name>
<feature type="domain" description="Major facilitator superfamily (MFS) profile" evidence="7">
    <location>
        <begin position="13"/>
        <end position="396"/>
    </location>
</feature>
<dbReference type="InterPro" id="IPR020846">
    <property type="entry name" value="MFS_dom"/>
</dbReference>
<dbReference type="PROSITE" id="PS50850">
    <property type="entry name" value="MFS"/>
    <property type="match status" value="1"/>
</dbReference>
<feature type="transmembrane region" description="Helical" evidence="6">
    <location>
        <begin position="169"/>
        <end position="187"/>
    </location>
</feature>
<feature type="transmembrane region" description="Helical" evidence="6">
    <location>
        <begin position="79"/>
        <end position="96"/>
    </location>
</feature>
<dbReference type="RefSeq" id="WP_094410307.1">
    <property type="nucleotide sequence ID" value="NZ_BMJZ01000003.1"/>
</dbReference>
<dbReference type="InterPro" id="IPR036259">
    <property type="entry name" value="MFS_trans_sf"/>
</dbReference>
<organism evidence="8 9">
    <name type="scientific">Elstera cyanobacteriorum</name>
    <dbReference type="NCBI Taxonomy" id="2022747"/>
    <lineage>
        <taxon>Bacteria</taxon>
        <taxon>Pseudomonadati</taxon>
        <taxon>Pseudomonadota</taxon>
        <taxon>Alphaproteobacteria</taxon>
        <taxon>Rhodospirillales</taxon>
        <taxon>Rhodospirillaceae</taxon>
        <taxon>Elstera</taxon>
    </lineage>
</organism>
<sequence length="401" mass="40847">MPPGALRLWPISLAFLALVAADAVGTSFLPVHARGLAVLWPGLGPAAAASLSVACFWLAVAAAQLTVPRWLPEREHDGLMRAALSAVSLALAASAVVPWAELLIVCRMVAGFGYGVAMILAQDTLLRAYPASARTQASAFYLSLFFGGSVTGTVAGGLLASAIGAGPTLAVGAGLAAVALVPVAWMPSFREARRPPGNLAPLLRNPGFIGLVGLAAIPSRLLISAFLYYLLPLYLHDQGVGSGQAGWVLMVYGVTLAALATPLGRMIDRRGQPFTFTLLGLIGSGVALAALLLGGGGIGAAVTAVALLGLAQALGMAPQVTLLFAATQREMAQAGRARLLGLFRVGERLGLFLGPLLAGGLLPWAGYAGTLQALTIFILLAAGGFAAVYAASRKPAVETEA</sequence>
<feature type="transmembrane region" description="Helical" evidence="6">
    <location>
        <begin position="276"/>
        <end position="298"/>
    </location>
</feature>
<dbReference type="InterPro" id="IPR011701">
    <property type="entry name" value="MFS"/>
</dbReference>
<evidence type="ECO:0000256" key="6">
    <source>
        <dbReference type="SAM" id="Phobius"/>
    </source>
</evidence>
<comment type="subcellular location">
    <subcellularLocation>
        <location evidence="1">Cell membrane</location>
        <topology evidence="1">Multi-pass membrane protein</topology>
    </subcellularLocation>
</comment>
<keyword evidence="4 6" id="KW-1133">Transmembrane helix</keyword>
<proteinExistence type="predicted"/>
<evidence type="ECO:0000256" key="3">
    <source>
        <dbReference type="ARBA" id="ARBA00022692"/>
    </source>
</evidence>
<evidence type="ECO:0000313" key="9">
    <source>
        <dbReference type="Proteomes" id="UP000216361"/>
    </source>
</evidence>
<comment type="caution">
    <text evidence="8">The sequence shown here is derived from an EMBL/GenBank/DDBJ whole genome shotgun (WGS) entry which is preliminary data.</text>
</comment>
<dbReference type="Proteomes" id="UP000216361">
    <property type="component" value="Unassembled WGS sequence"/>
</dbReference>
<dbReference type="Gene3D" id="1.20.1250.20">
    <property type="entry name" value="MFS general substrate transporter like domains"/>
    <property type="match status" value="1"/>
</dbReference>
<evidence type="ECO:0000256" key="2">
    <source>
        <dbReference type="ARBA" id="ARBA00022475"/>
    </source>
</evidence>
<dbReference type="Pfam" id="PF07690">
    <property type="entry name" value="MFS_1"/>
    <property type="match status" value="1"/>
</dbReference>
<keyword evidence="5 6" id="KW-0472">Membrane</keyword>
<feature type="transmembrane region" description="Helical" evidence="6">
    <location>
        <begin position="102"/>
        <end position="121"/>
    </location>
</feature>
<evidence type="ECO:0000256" key="4">
    <source>
        <dbReference type="ARBA" id="ARBA00022989"/>
    </source>
</evidence>
<dbReference type="PANTHER" id="PTHR23513">
    <property type="entry name" value="INTEGRAL MEMBRANE EFFLUX PROTEIN-RELATED"/>
    <property type="match status" value="1"/>
</dbReference>
<feature type="transmembrane region" description="Helical" evidence="6">
    <location>
        <begin position="348"/>
        <end position="367"/>
    </location>
</feature>
<dbReference type="PANTHER" id="PTHR23513:SF11">
    <property type="entry name" value="STAPHYLOFERRIN A TRANSPORTER"/>
    <property type="match status" value="1"/>
</dbReference>
<evidence type="ECO:0000259" key="7">
    <source>
        <dbReference type="PROSITE" id="PS50850"/>
    </source>
</evidence>
<dbReference type="AlphaFoldDB" id="A0A255XK58"/>
<feature type="transmembrane region" description="Helical" evidence="6">
    <location>
        <begin position="141"/>
        <end position="163"/>
    </location>
</feature>
<dbReference type="GO" id="GO:0022857">
    <property type="term" value="F:transmembrane transporter activity"/>
    <property type="evidence" value="ECO:0007669"/>
    <property type="project" value="InterPro"/>
</dbReference>
<keyword evidence="2" id="KW-1003">Cell membrane</keyword>
<feature type="transmembrane region" description="Helical" evidence="6">
    <location>
        <begin position="47"/>
        <end position="67"/>
    </location>
</feature>
<gene>
    <name evidence="8" type="ORF">CHR90_16905</name>
</gene>
<keyword evidence="3 6" id="KW-0812">Transmembrane</keyword>
<feature type="transmembrane region" description="Helical" evidence="6">
    <location>
        <begin position="304"/>
        <end position="327"/>
    </location>
</feature>
<reference evidence="8 9" key="1">
    <citation type="submission" date="2017-07" db="EMBL/GenBank/DDBJ databases">
        <title>Elstera cyanobacteriorum sp. nov., a novel bacterium isolated from cyanobacterial aggregates in a eutrophic lake.</title>
        <authorList>
            <person name="Cai H."/>
        </authorList>
    </citation>
    <scope>NUCLEOTIDE SEQUENCE [LARGE SCALE GENOMIC DNA]</scope>
    <source>
        <strain evidence="8 9">TH019</strain>
    </source>
</reference>
<dbReference type="OrthoDB" id="7786710at2"/>
<evidence type="ECO:0000313" key="8">
    <source>
        <dbReference type="EMBL" id="OYQ16670.1"/>
    </source>
</evidence>
<feature type="transmembrane region" description="Helical" evidence="6">
    <location>
        <begin position="243"/>
        <end position="264"/>
    </location>
</feature>
<feature type="transmembrane region" description="Helical" evidence="6">
    <location>
        <begin position="373"/>
        <end position="391"/>
    </location>
</feature>
<accession>A0A255XK58</accession>
<dbReference type="SUPFAM" id="SSF103473">
    <property type="entry name" value="MFS general substrate transporter"/>
    <property type="match status" value="1"/>
</dbReference>
<protein>
    <recommendedName>
        <fullName evidence="7">Major facilitator superfamily (MFS) profile domain-containing protein</fullName>
    </recommendedName>
</protein>